<sequence>MSSTHPSQPSSPDTNIATQPSTTEPINTLKHSWLWVFFSDTDEQHAHCKITNSSGKTCNKKLKCNKTRSTKAISHHLNLSHRLSNPKSEVLVKGKNLTLDNAHVSFTMDTWTSPNIIAYMAVTAHFMDEQFSLTSLLLGLREIEGPSLVKLFVKITNKYNLEDCMFGLTTDNASLNHHMAIGIETKLPTFCAKTHLVGCMAHMLHLASCNGLNALGVSNLSPDQPSTIHNPNPMLTSNILDPPDGVNLQYDSIISRIAQLASYLFQSPQSKEKFIAIVNLFYDDKTSKNATTLLSHVFTRCNLTYDIRKQALSLHEAYNQFFSPENLQQYWLSPLEWEKIQEIFEDVEKKNSQTQPTILPHSTNLKEKASGLFDGMYPSVSNEGCSLEKELCQSFAEPTEPKETDILLFWKSQGKVFQTICLMERQYLEIPATSAPSEIVFSCGCQILTYQQASLTAMNIEKITCVKDWKQAFGPLYSHV</sequence>
<dbReference type="InterPro" id="IPR012337">
    <property type="entry name" value="RNaseH-like_sf"/>
</dbReference>
<comment type="caution">
    <text evidence="8">The sequence shown here is derived from an EMBL/GenBank/DDBJ whole genome shotgun (WGS) entry which is preliminary data.</text>
</comment>
<dbReference type="PANTHER" id="PTHR46481:SF10">
    <property type="entry name" value="ZINC FINGER BED DOMAIN-CONTAINING PROTEIN 39"/>
    <property type="match status" value="1"/>
</dbReference>
<evidence type="ECO:0000256" key="1">
    <source>
        <dbReference type="ARBA" id="ARBA00004123"/>
    </source>
</evidence>
<feature type="region of interest" description="Disordered" evidence="6">
    <location>
        <begin position="1"/>
        <end position="23"/>
    </location>
</feature>
<keyword evidence="4" id="KW-0862">Zinc</keyword>
<keyword evidence="2" id="KW-0479">Metal-binding</keyword>
<keyword evidence="5" id="KW-0539">Nucleus</keyword>
<dbReference type="InterPro" id="IPR052035">
    <property type="entry name" value="ZnF_BED_domain_contain"/>
</dbReference>
<evidence type="ECO:0000313" key="8">
    <source>
        <dbReference type="EMBL" id="MBW0483721.1"/>
    </source>
</evidence>
<reference evidence="8" key="1">
    <citation type="submission" date="2021-03" db="EMBL/GenBank/DDBJ databases">
        <title>Draft genome sequence of rust myrtle Austropuccinia psidii MF-1, a brazilian biotype.</title>
        <authorList>
            <person name="Quecine M.C."/>
            <person name="Pachon D.M.R."/>
            <person name="Bonatelli M.L."/>
            <person name="Correr F.H."/>
            <person name="Franceschini L.M."/>
            <person name="Leite T.F."/>
            <person name="Margarido G.R.A."/>
            <person name="Almeida C.A."/>
            <person name="Ferrarezi J.A."/>
            <person name="Labate C.A."/>
        </authorList>
    </citation>
    <scope>NUCLEOTIDE SEQUENCE</scope>
    <source>
        <strain evidence="8">MF-1</strain>
    </source>
</reference>
<dbReference type="Proteomes" id="UP000765509">
    <property type="component" value="Unassembled WGS sequence"/>
</dbReference>
<comment type="subcellular location">
    <subcellularLocation>
        <location evidence="1">Nucleus</location>
    </subcellularLocation>
</comment>
<dbReference type="GO" id="GO:0046983">
    <property type="term" value="F:protein dimerization activity"/>
    <property type="evidence" value="ECO:0007669"/>
    <property type="project" value="InterPro"/>
</dbReference>
<keyword evidence="9" id="KW-1185">Reference proteome</keyword>
<keyword evidence="3" id="KW-0863">Zinc-finger</keyword>
<evidence type="ECO:0000256" key="4">
    <source>
        <dbReference type="ARBA" id="ARBA00022833"/>
    </source>
</evidence>
<evidence type="ECO:0000256" key="2">
    <source>
        <dbReference type="ARBA" id="ARBA00022723"/>
    </source>
</evidence>
<dbReference type="AlphaFoldDB" id="A0A9Q3CES0"/>
<dbReference type="GO" id="GO:0005634">
    <property type="term" value="C:nucleus"/>
    <property type="evidence" value="ECO:0007669"/>
    <property type="project" value="UniProtKB-SubCell"/>
</dbReference>
<gene>
    <name evidence="8" type="ORF">O181_023436</name>
</gene>
<dbReference type="PANTHER" id="PTHR46481">
    <property type="entry name" value="ZINC FINGER BED DOMAIN-CONTAINING PROTEIN 4"/>
    <property type="match status" value="1"/>
</dbReference>
<dbReference type="Pfam" id="PF05699">
    <property type="entry name" value="Dimer_Tnp_hAT"/>
    <property type="match status" value="1"/>
</dbReference>
<feature type="domain" description="HAT C-terminal dimerisation" evidence="7">
    <location>
        <begin position="396"/>
        <end position="469"/>
    </location>
</feature>
<dbReference type="OrthoDB" id="1607513at2759"/>
<evidence type="ECO:0000256" key="6">
    <source>
        <dbReference type="SAM" id="MobiDB-lite"/>
    </source>
</evidence>
<evidence type="ECO:0000256" key="5">
    <source>
        <dbReference type="ARBA" id="ARBA00023242"/>
    </source>
</evidence>
<dbReference type="InterPro" id="IPR008906">
    <property type="entry name" value="HATC_C_dom"/>
</dbReference>
<evidence type="ECO:0000259" key="7">
    <source>
        <dbReference type="Pfam" id="PF05699"/>
    </source>
</evidence>
<dbReference type="EMBL" id="AVOT02007352">
    <property type="protein sequence ID" value="MBW0483721.1"/>
    <property type="molecule type" value="Genomic_DNA"/>
</dbReference>
<name>A0A9Q3CES0_9BASI</name>
<dbReference type="SUPFAM" id="SSF53098">
    <property type="entry name" value="Ribonuclease H-like"/>
    <property type="match status" value="1"/>
</dbReference>
<accession>A0A9Q3CES0</accession>
<proteinExistence type="predicted"/>
<organism evidence="8 9">
    <name type="scientific">Austropuccinia psidii MF-1</name>
    <dbReference type="NCBI Taxonomy" id="1389203"/>
    <lineage>
        <taxon>Eukaryota</taxon>
        <taxon>Fungi</taxon>
        <taxon>Dikarya</taxon>
        <taxon>Basidiomycota</taxon>
        <taxon>Pucciniomycotina</taxon>
        <taxon>Pucciniomycetes</taxon>
        <taxon>Pucciniales</taxon>
        <taxon>Sphaerophragmiaceae</taxon>
        <taxon>Austropuccinia</taxon>
    </lineage>
</organism>
<evidence type="ECO:0000313" key="9">
    <source>
        <dbReference type="Proteomes" id="UP000765509"/>
    </source>
</evidence>
<evidence type="ECO:0000256" key="3">
    <source>
        <dbReference type="ARBA" id="ARBA00022771"/>
    </source>
</evidence>
<protein>
    <recommendedName>
        <fullName evidence="7">HAT C-terminal dimerisation domain-containing protein</fullName>
    </recommendedName>
</protein>
<dbReference type="GO" id="GO:0008270">
    <property type="term" value="F:zinc ion binding"/>
    <property type="evidence" value="ECO:0007669"/>
    <property type="project" value="UniProtKB-KW"/>
</dbReference>